<keyword evidence="15" id="KW-0675">Receptor</keyword>
<evidence type="ECO:0000313" key="15">
    <source>
        <dbReference type="EMBL" id="MDQ9093517.1"/>
    </source>
</evidence>
<feature type="short sequence motif" description="TonB C-terminal box" evidence="10">
    <location>
        <begin position="1009"/>
        <end position="1026"/>
    </location>
</feature>
<keyword evidence="3 9" id="KW-1134">Transmembrane beta strand</keyword>
<dbReference type="PROSITE" id="PS01156">
    <property type="entry name" value="TONB_DEPENDENT_REC_2"/>
    <property type="match status" value="1"/>
</dbReference>
<keyword evidence="2 9" id="KW-0813">Transport</keyword>
<evidence type="ECO:0000256" key="6">
    <source>
        <dbReference type="ARBA" id="ARBA00023077"/>
    </source>
</evidence>
<sequence length="1026" mass="114827">MKQKTVKKTIVATQIALLLGSAFSVTTFANELDQVARPSTAEQDQQKQIDNDVEVIQVTGIRGSLRDNLNNKRFSDAIVDSINTEDIAKNPDRNMAEALQRVPGVQITNEFGEGSQVSIRGTAPQFTNTLLNGQSLESAASLPLREESASFDFSSMSADQISKIEVFKSPQANLPAGGIGGTVILHTKKPLERENHSGYLKAEANYNDAYDKTSPQMSGLYNWINEEGSFGTSLNLSYQEVNTQRDGNEAIGGWYGYYRNDKPNQINNSLDDNNVYNTSSDTYEKPGAYWGIPNSARFFREKKRLNGTLAFQYQPTDELNFNLDYTYNYNDNDNESHAMLMRNYYLARWAYSTGEANSAPGYDVDRIQDLLLHAQGNVNDITAVNSQGVRYGDPINNLLAMEFQDRDGSDASNDQLNFTVDYQFDDVFVKFQVGRSTSESYVSDFGTEFNLNFQEGVDTGLSDVGVYYDYDADSNTPGWGVTGGAENWLANPTSEMYLNGFFKREQFRENNENYFQGDITWSLDNEFYITSIESGFKIRKKSSQNSRYLANSKRGEGERIIAGELASGTISGVRDGVGTFPQAFFDVDKNVRDDIWQNDHLVVDNLDNCEAALAADGSGYRGCRTGFQEEQAQFYDQGSDINEAYIMANIGGGKWRGNIGVRFVDTERSSLNYQSVGVDELGNTIWQPVSTQSDTQDVLPSMNLSYNLTDELVIRTAASKVIDHPSLAQLRDSYDISGTYDDQGAVNEEDAQRVGVVGNPDLASYQANQFELGLEWYFTDSSLVGITAFYKDLKNIIRSQTSIRDLTGAGLYTNDGQLAEGEYAITSNYNVGEQQINGYEVQLQHDFGNGFGVQGNYTFINVPDEEFTSQDYTPITETDDNGDVIVTGFETDTPYTENVRSEGNSKHTGNAQVYFENESFSARLSYNYRSQYFVGPDSQSDLVVDDRQSIDMKLTYQITENIMSTFSVTNLLDEAQEYYFIRKQIEVPEGGIPQGQEAYYTQRKEKVAGNNYTTGRNFYVGLNWNF</sequence>
<evidence type="ECO:0000259" key="13">
    <source>
        <dbReference type="Pfam" id="PF00593"/>
    </source>
</evidence>
<proteinExistence type="inferred from homology"/>
<evidence type="ECO:0000256" key="5">
    <source>
        <dbReference type="ARBA" id="ARBA00022729"/>
    </source>
</evidence>
<evidence type="ECO:0000256" key="7">
    <source>
        <dbReference type="ARBA" id="ARBA00023136"/>
    </source>
</evidence>
<keyword evidence="5 12" id="KW-0732">Signal</keyword>
<evidence type="ECO:0000313" key="16">
    <source>
        <dbReference type="Proteomes" id="UP001226574"/>
    </source>
</evidence>
<dbReference type="InterPro" id="IPR012910">
    <property type="entry name" value="Plug_dom"/>
</dbReference>
<dbReference type="NCBIfam" id="TIGR01782">
    <property type="entry name" value="TonB-Xanth-Caul"/>
    <property type="match status" value="1"/>
</dbReference>
<dbReference type="InterPro" id="IPR010104">
    <property type="entry name" value="TonB_rcpt_bac"/>
</dbReference>
<dbReference type="EMBL" id="JAVIFY010000016">
    <property type="protein sequence ID" value="MDQ9093517.1"/>
    <property type="molecule type" value="Genomic_DNA"/>
</dbReference>
<keyword evidence="6 11" id="KW-0798">TonB box</keyword>
<evidence type="ECO:0000259" key="14">
    <source>
        <dbReference type="Pfam" id="PF07715"/>
    </source>
</evidence>
<evidence type="ECO:0000256" key="12">
    <source>
        <dbReference type="SAM" id="SignalP"/>
    </source>
</evidence>
<dbReference type="Pfam" id="PF07715">
    <property type="entry name" value="Plug"/>
    <property type="match status" value="1"/>
</dbReference>
<evidence type="ECO:0000256" key="10">
    <source>
        <dbReference type="PROSITE-ProRule" id="PRU10144"/>
    </source>
</evidence>
<comment type="subcellular location">
    <subcellularLocation>
        <location evidence="1 9">Cell outer membrane</location>
        <topology evidence="1 9">Multi-pass membrane protein</topology>
    </subcellularLocation>
</comment>
<evidence type="ECO:0000256" key="4">
    <source>
        <dbReference type="ARBA" id="ARBA00022692"/>
    </source>
</evidence>
<evidence type="ECO:0000256" key="11">
    <source>
        <dbReference type="RuleBase" id="RU003357"/>
    </source>
</evidence>
<feature type="domain" description="TonB-dependent receptor-like beta-barrel" evidence="13">
    <location>
        <begin position="463"/>
        <end position="971"/>
    </location>
</feature>
<reference evidence="15 16" key="1">
    <citation type="submission" date="2023-08" db="EMBL/GenBank/DDBJ databases">
        <title>Pseudoalteromonas haloplanktis LL1 genome.</title>
        <authorList>
            <person name="Wu S."/>
        </authorList>
    </citation>
    <scope>NUCLEOTIDE SEQUENCE [LARGE SCALE GENOMIC DNA]</scope>
    <source>
        <strain evidence="15 16">LL1</strain>
    </source>
</reference>
<keyword evidence="8 9" id="KW-0998">Cell outer membrane</keyword>
<dbReference type="SUPFAM" id="SSF56935">
    <property type="entry name" value="Porins"/>
    <property type="match status" value="1"/>
</dbReference>
<comment type="similarity">
    <text evidence="9 11">Belongs to the TonB-dependent receptor family.</text>
</comment>
<dbReference type="Proteomes" id="UP001226574">
    <property type="component" value="Unassembled WGS sequence"/>
</dbReference>
<dbReference type="RefSeq" id="WP_309039582.1">
    <property type="nucleotide sequence ID" value="NZ_JAVIFY010000016.1"/>
</dbReference>
<dbReference type="InterPro" id="IPR000531">
    <property type="entry name" value="Beta-barrel_TonB"/>
</dbReference>
<feature type="chain" id="PRO_5046392156" evidence="12">
    <location>
        <begin position="30"/>
        <end position="1026"/>
    </location>
</feature>
<comment type="caution">
    <text evidence="15">The sequence shown here is derived from an EMBL/GenBank/DDBJ whole genome shotgun (WGS) entry which is preliminary data.</text>
</comment>
<evidence type="ECO:0000256" key="3">
    <source>
        <dbReference type="ARBA" id="ARBA00022452"/>
    </source>
</evidence>
<dbReference type="PROSITE" id="PS52016">
    <property type="entry name" value="TONB_DEPENDENT_REC_3"/>
    <property type="match status" value="1"/>
</dbReference>
<dbReference type="InterPro" id="IPR010917">
    <property type="entry name" value="TonB_rcpt_CS"/>
</dbReference>
<protein>
    <submittedName>
        <fullName evidence="15">TonB-dependent receptor</fullName>
    </submittedName>
</protein>
<dbReference type="PANTHER" id="PTHR40980">
    <property type="entry name" value="PLUG DOMAIN-CONTAINING PROTEIN"/>
    <property type="match status" value="1"/>
</dbReference>
<dbReference type="Pfam" id="PF00593">
    <property type="entry name" value="TonB_dep_Rec_b-barrel"/>
    <property type="match status" value="1"/>
</dbReference>
<evidence type="ECO:0000256" key="2">
    <source>
        <dbReference type="ARBA" id="ARBA00022448"/>
    </source>
</evidence>
<dbReference type="Gene3D" id="2.170.130.10">
    <property type="entry name" value="TonB-dependent receptor, plug domain"/>
    <property type="match status" value="1"/>
</dbReference>
<dbReference type="InterPro" id="IPR037066">
    <property type="entry name" value="Plug_dom_sf"/>
</dbReference>
<feature type="signal peptide" evidence="12">
    <location>
        <begin position="1"/>
        <end position="29"/>
    </location>
</feature>
<dbReference type="Gene3D" id="2.40.170.20">
    <property type="entry name" value="TonB-dependent receptor, beta-barrel domain"/>
    <property type="match status" value="1"/>
</dbReference>
<gene>
    <name evidence="15" type="ORF">RC083_18260</name>
</gene>
<accession>A0ABU1BGV5</accession>
<dbReference type="InterPro" id="IPR036942">
    <property type="entry name" value="Beta-barrel_TonB_sf"/>
</dbReference>
<dbReference type="PANTHER" id="PTHR40980:SF3">
    <property type="entry name" value="TONB-DEPENDENT RECEPTOR-LIKE BETA-BARREL DOMAIN-CONTAINING PROTEIN"/>
    <property type="match status" value="1"/>
</dbReference>
<organism evidence="15 16">
    <name type="scientific">Pseudoalteromonas haloplanktis</name>
    <name type="common">Alteromonas haloplanktis</name>
    <dbReference type="NCBI Taxonomy" id="228"/>
    <lineage>
        <taxon>Bacteria</taxon>
        <taxon>Pseudomonadati</taxon>
        <taxon>Pseudomonadota</taxon>
        <taxon>Gammaproteobacteria</taxon>
        <taxon>Alteromonadales</taxon>
        <taxon>Pseudoalteromonadaceae</taxon>
        <taxon>Pseudoalteromonas</taxon>
    </lineage>
</organism>
<name>A0ABU1BGV5_PSEHA</name>
<feature type="domain" description="TonB-dependent receptor plug" evidence="14">
    <location>
        <begin position="74"/>
        <end position="182"/>
    </location>
</feature>
<evidence type="ECO:0000256" key="8">
    <source>
        <dbReference type="ARBA" id="ARBA00023237"/>
    </source>
</evidence>
<evidence type="ECO:0000256" key="9">
    <source>
        <dbReference type="PROSITE-ProRule" id="PRU01360"/>
    </source>
</evidence>
<keyword evidence="4 9" id="KW-0812">Transmembrane</keyword>
<keyword evidence="7 9" id="KW-0472">Membrane</keyword>
<dbReference type="InterPro" id="IPR039426">
    <property type="entry name" value="TonB-dep_rcpt-like"/>
</dbReference>
<keyword evidence="16" id="KW-1185">Reference proteome</keyword>
<evidence type="ECO:0000256" key="1">
    <source>
        <dbReference type="ARBA" id="ARBA00004571"/>
    </source>
</evidence>